<feature type="repeat" description="ANK" evidence="3">
    <location>
        <begin position="1252"/>
        <end position="1284"/>
    </location>
</feature>
<feature type="repeat" description="ANK" evidence="3">
    <location>
        <begin position="1112"/>
        <end position="1144"/>
    </location>
</feature>
<dbReference type="SUPFAM" id="SSF48403">
    <property type="entry name" value="Ankyrin repeat"/>
    <property type="match status" value="2"/>
</dbReference>
<keyword evidence="8" id="KW-1185">Reference proteome</keyword>
<dbReference type="PROSITE" id="PS50297">
    <property type="entry name" value="ANK_REP_REGION"/>
    <property type="match status" value="8"/>
</dbReference>
<evidence type="ECO:0000256" key="4">
    <source>
        <dbReference type="SAM" id="MobiDB-lite"/>
    </source>
</evidence>
<evidence type="ECO:0000313" key="8">
    <source>
        <dbReference type="Proteomes" id="UP001302676"/>
    </source>
</evidence>
<feature type="transmembrane region" description="Helical" evidence="5">
    <location>
        <begin position="392"/>
        <end position="416"/>
    </location>
</feature>
<evidence type="ECO:0000256" key="3">
    <source>
        <dbReference type="PROSITE-ProRule" id="PRU00023"/>
    </source>
</evidence>
<feature type="compositionally biased region" description="Low complexity" evidence="4">
    <location>
        <begin position="484"/>
        <end position="495"/>
    </location>
</feature>
<dbReference type="Proteomes" id="UP001302676">
    <property type="component" value="Unassembled WGS sequence"/>
</dbReference>
<gene>
    <name evidence="7" type="ORF">C8A04DRAFT_28204</name>
</gene>
<protein>
    <submittedName>
        <fullName evidence="7">Ankyrin repeat-containing domain protein</fullName>
    </submittedName>
</protein>
<dbReference type="Pfam" id="PF12796">
    <property type="entry name" value="Ank_2"/>
    <property type="match status" value="4"/>
</dbReference>
<evidence type="ECO:0000256" key="5">
    <source>
        <dbReference type="SAM" id="Phobius"/>
    </source>
</evidence>
<feature type="transmembrane region" description="Helical" evidence="5">
    <location>
        <begin position="267"/>
        <end position="288"/>
    </location>
</feature>
<feature type="signal peptide" evidence="6">
    <location>
        <begin position="1"/>
        <end position="21"/>
    </location>
</feature>
<organism evidence="7 8">
    <name type="scientific">Dichotomopilus funicola</name>
    <dbReference type="NCBI Taxonomy" id="1934379"/>
    <lineage>
        <taxon>Eukaryota</taxon>
        <taxon>Fungi</taxon>
        <taxon>Dikarya</taxon>
        <taxon>Ascomycota</taxon>
        <taxon>Pezizomycotina</taxon>
        <taxon>Sordariomycetes</taxon>
        <taxon>Sordariomycetidae</taxon>
        <taxon>Sordariales</taxon>
        <taxon>Chaetomiaceae</taxon>
        <taxon>Dichotomopilus</taxon>
    </lineage>
</organism>
<feature type="transmembrane region" description="Helical" evidence="5">
    <location>
        <begin position="62"/>
        <end position="83"/>
    </location>
</feature>
<dbReference type="PANTHER" id="PTHR24188">
    <property type="entry name" value="ANKYRIN REPEAT PROTEIN"/>
    <property type="match status" value="1"/>
</dbReference>
<dbReference type="InterPro" id="IPR036770">
    <property type="entry name" value="Ankyrin_rpt-contain_sf"/>
</dbReference>
<dbReference type="PROSITE" id="PS50088">
    <property type="entry name" value="ANK_REPEAT"/>
    <property type="match status" value="8"/>
</dbReference>
<feature type="chain" id="PRO_5043006223" evidence="6">
    <location>
        <begin position="22"/>
        <end position="1469"/>
    </location>
</feature>
<evidence type="ECO:0000256" key="1">
    <source>
        <dbReference type="ARBA" id="ARBA00022737"/>
    </source>
</evidence>
<feature type="repeat" description="ANK" evidence="3">
    <location>
        <begin position="1285"/>
        <end position="1317"/>
    </location>
</feature>
<dbReference type="GeneID" id="87817171"/>
<feature type="repeat" description="ANK" evidence="3">
    <location>
        <begin position="1217"/>
        <end position="1249"/>
    </location>
</feature>
<name>A0AAN6V3J2_9PEZI</name>
<dbReference type="SMART" id="SM00248">
    <property type="entry name" value="ANK"/>
    <property type="match status" value="11"/>
</dbReference>
<evidence type="ECO:0000313" key="7">
    <source>
        <dbReference type="EMBL" id="KAK4144085.1"/>
    </source>
</evidence>
<dbReference type="PRINTS" id="PR01415">
    <property type="entry name" value="ANKYRIN"/>
</dbReference>
<feature type="repeat" description="ANK" evidence="3">
    <location>
        <begin position="1417"/>
        <end position="1449"/>
    </location>
</feature>
<proteinExistence type="predicted"/>
<reference evidence="7" key="1">
    <citation type="journal article" date="2023" name="Mol. Phylogenet. Evol.">
        <title>Genome-scale phylogeny and comparative genomics of the fungal order Sordariales.</title>
        <authorList>
            <person name="Hensen N."/>
            <person name="Bonometti L."/>
            <person name="Westerberg I."/>
            <person name="Brannstrom I.O."/>
            <person name="Guillou S."/>
            <person name="Cros-Aarteil S."/>
            <person name="Calhoun S."/>
            <person name="Haridas S."/>
            <person name="Kuo A."/>
            <person name="Mondo S."/>
            <person name="Pangilinan J."/>
            <person name="Riley R."/>
            <person name="LaButti K."/>
            <person name="Andreopoulos B."/>
            <person name="Lipzen A."/>
            <person name="Chen C."/>
            <person name="Yan M."/>
            <person name="Daum C."/>
            <person name="Ng V."/>
            <person name="Clum A."/>
            <person name="Steindorff A."/>
            <person name="Ohm R.A."/>
            <person name="Martin F."/>
            <person name="Silar P."/>
            <person name="Natvig D.O."/>
            <person name="Lalanne C."/>
            <person name="Gautier V."/>
            <person name="Ament-Velasquez S.L."/>
            <person name="Kruys A."/>
            <person name="Hutchinson M.I."/>
            <person name="Powell A.J."/>
            <person name="Barry K."/>
            <person name="Miller A.N."/>
            <person name="Grigoriev I.V."/>
            <person name="Debuchy R."/>
            <person name="Gladieux P."/>
            <person name="Hiltunen Thoren M."/>
            <person name="Johannesson H."/>
        </authorList>
    </citation>
    <scope>NUCLEOTIDE SEQUENCE</scope>
    <source>
        <strain evidence="7">CBS 141.50</strain>
    </source>
</reference>
<feature type="transmembrane region" description="Helical" evidence="5">
    <location>
        <begin position="308"/>
        <end position="331"/>
    </location>
</feature>
<feature type="region of interest" description="Disordered" evidence="4">
    <location>
        <begin position="484"/>
        <end position="508"/>
    </location>
</feature>
<keyword evidence="2 3" id="KW-0040">ANK repeat</keyword>
<accession>A0AAN6V3J2</accession>
<keyword evidence="6" id="KW-0732">Signal</keyword>
<dbReference type="PANTHER" id="PTHR24188:SF29">
    <property type="entry name" value="GH09064P"/>
    <property type="match status" value="1"/>
</dbReference>
<dbReference type="EMBL" id="MU853580">
    <property type="protein sequence ID" value="KAK4144085.1"/>
    <property type="molecule type" value="Genomic_DNA"/>
</dbReference>
<keyword evidence="1" id="KW-0677">Repeat</keyword>
<evidence type="ECO:0000256" key="6">
    <source>
        <dbReference type="SAM" id="SignalP"/>
    </source>
</evidence>
<keyword evidence="5" id="KW-1133">Transmembrane helix</keyword>
<keyword evidence="5" id="KW-0812">Transmembrane</keyword>
<keyword evidence="5" id="KW-0472">Membrane</keyword>
<sequence>MLTTLVVRLLVGALLATCVAANDAGDDFSNNLFSDLAPLLALFGERVTMQFMSQSTGWSDNVILAVAPLGIITAVIGAIRVGGPTWLRAIIGRARENRAVVEAELMSSTSKEVCELWNGRDIVRVMGAGPIREFIILIPEEGDGDRGSVKEVQVKGLMNRKNEVHEVQDRYLTEYVRTFQDSIFDPSKIVGMFKSILKKNNPPHSGDLEEAMHMTLDDTCSKVPDTGNNPGLGTDRDNRPVVVIRNLDVPAPSLTLNVRSRVSRGELYLVALFGTLLQLGVLVFSGFTAYHPTLNSNWLKDGKAVADYAFPCNAIGTLLLVTGVLICSHVVEGATLERRYRPVGDEARVVWLQQSGTVNDQTFESFAIFPRQPQTIITTSQRKDTHGSSPTLVLGETIAVIGATISLCGFVAQFVGLRGMHWSSSIAQLIAVALMVGLRAWVRRNLAQLPASQRLLSGHELDWLAMTLTSGLARASWRIPLNNGGATQAGNNGDASQNNGELDRSSRPWDWKTAAVEPLGKLQALEDTNTASSDGPENPLATRAHRAMMLRRDLGEVSDWQGPASAEAIALARAIEITMDTLFGTEPGGNENLTWHLSTSSSSAGSSVAFRVERLRTGHWKAFSDELEAGLSLWLYSVANLEETPENGVGGNQQVEHGNRRTSERGSLVFKSMRGEDDKWLRIKGKQTKRSLRLLGPFTDTLIQELRWWIPVFSDTNVIGAYMESERQGRNNMIEVKNHRIVGPASTWGPGSYICHSPIPGEGASTSDDSSMALTPDQATWTVAVDSSVPLATLYALHMFTAFMWAVAKRMTAPIPGGAGIRPSEGGSAPMGWKSFALHNGKLHKMAQDIHSTGLGTLGDVYLAIIPPLSIERKLPQPDAIIEWAQGRAYPRGQFAPMDGTTEVCLWLLQVTKGLREDIVGRAVAVLMEHLRVVNDTIKLFEALHSPRSQIQRLNKDRDIMTKALDGVDDGVLAFILGLYQLQRRPWNIALPRAIQPLDERDVIPKLQGLPEIKRVPGLSVRGSAPPVVLGEKDALGWTALNYAISRSSGVDKFFDISPGEHLNIRDLQGADLNTRDLQGRTPLHHVCQTNQASDLHQLIRAKADITARDIYGMTPLHLAAHSGTGEMVRMLVNAGADINQTDGSRNTPLHLAAFAGSKEALIACLEYANVTLRNNQAGTALHLAAIRRKGSAEERAEIIKTLVENSGIDIEAVGSHELTPLEYAAETGHDDAVKLLIEMGASIEGSDGGGSLLVPIHFAAENGHTAVVKVFLDQGVDKEIKSLTGDTPLHCAARRGHEAAVRLLIEEGADKETRNGSGLTPLLRAAEGGHEAVTRFLLEQGVDKEAKDRHGQTALHTSVIYGHMAVVKLLIEQGADMDVKNNKGSTILHLACRNLVDPVKFIIEQGATDLEVRDNDGCTPLHYAADSGAVHVVKLLIALGAEVGVKNNKGETPAMVARGEYISELLTL</sequence>
<dbReference type="RefSeq" id="XP_062637456.1">
    <property type="nucleotide sequence ID" value="XM_062780558.1"/>
</dbReference>
<dbReference type="InterPro" id="IPR002110">
    <property type="entry name" value="Ankyrin_rpt"/>
</dbReference>
<feature type="repeat" description="ANK" evidence="3">
    <location>
        <begin position="1318"/>
        <end position="1350"/>
    </location>
</feature>
<reference evidence="7" key="2">
    <citation type="submission" date="2023-05" db="EMBL/GenBank/DDBJ databases">
        <authorList>
            <consortium name="Lawrence Berkeley National Laboratory"/>
            <person name="Steindorff A."/>
            <person name="Hensen N."/>
            <person name="Bonometti L."/>
            <person name="Westerberg I."/>
            <person name="Brannstrom I.O."/>
            <person name="Guillou S."/>
            <person name="Cros-Aarteil S."/>
            <person name="Calhoun S."/>
            <person name="Haridas S."/>
            <person name="Kuo A."/>
            <person name="Mondo S."/>
            <person name="Pangilinan J."/>
            <person name="Riley R."/>
            <person name="Labutti K."/>
            <person name="Andreopoulos B."/>
            <person name="Lipzen A."/>
            <person name="Chen C."/>
            <person name="Yanf M."/>
            <person name="Daum C."/>
            <person name="Ng V."/>
            <person name="Clum A."/>
            <person name="Ohm R."/>
            <person name="Martin F."/>
            <person name="Silar P."/>
            <person name="Natvig D."/>
            <person name="Lalanne C."/>
            <person name="Gautier V."/>
            <person name="Ament-Velasquez S.L."/>
            <person name="Kruys A."/>
            <person name="Hutchinson M.I."/>
            <person name="Powell A.J."/>
            <person name="Barry K."/>
            <person name="Miller A.N."/>
            <person name="Grigoriev I.V."/>
            <person name="Debuchy R."/>
            <person name="Gladieux P."/>
            <person name="Thoren M.H."/>
            <person name="Johannesson H."/>
        </authorList>
    </citation>
    <scope>NUCLEOTIDE SEQUENCE</scope>
    <source>
        <strain evidence="7">CBS 141.50</strain>
    </source>
</reference>
<feature type="repeat" description="ANK" evidence="3">
    <location>
        <begin position="1351"/>
        <end position="1383"/>
    </location>
</feature>
<feature type="repeat" description="ANK" evidence="3">
    <location>
        <begin position="1079"/>
        <end position="1111"/>
    </location>
</feature>
<evidence type="ECO:0000256" key="2">
    <source>
        <dbReference type="ARBA" id="ARBA00023043"/>
    </source>
</evidence>
<dbReference type="Gene3D" id="1.25.40.20">
    <property type="entry name" value="Ankyrin repeat-containing domain"/>
    <property type="match status" value="5"/>
</dbReference>
<comment type="caution">
    <text evidence="7">The sequence shown here is derived from an EMBL/GenBank/DDBJ whole genome shotgun (WGS) entry which is preliminary data.</text>
</comment>